<organism evidence="1 2">
    <name type="scientific">Myxococcus llanfairpwllgwyngyllgogerychwyrndrobwllllantysiliogogogochensis</name>
    <dbReference type="NCBI Taxonomy" id="2590453"/>
    <lineage>
        <taxon>Bacteria</taxon>
        <taxon>Pseudomonadati</taxon>
        <taxon>Myxococcota</taxon>
        <taxon>Myxococcia</taxon>
        <taxon>Myxococcales</taxon>
        <taxon>Cystobacterineae</taxon>
        <taxon>Myxococcaceae</taxon>
        <taxon>Myxococcus</taxon>
    </lineage>
</organism>
<proteinExistence type="predicted"/>
<dbReference type="RefSeq" id="WP_141593888.1">
    <property type="nucleotide sequence ID" value="NZ_VIFM01000458.1"/>
</dbReference>
<dbReference type="InterPro" id="IPR004027">
    <property type="entry name" value="SEC_C_motif"/>
</dbReference>
<name>A0A540WIC2_9BACT</name>
<dbReference type="Pfam" id="PF02810">
    <property type="entry name" value="SEC-C"/>
    <property type="match status" value="1"/>
</dbReference>
<evidence type="ECO:0000313" key="2">
    <source>
        <dbReference type="Proteomes" id="UP000315369"/>
    </source>
</evidence>
<reference evidence="1 2" key="1">
    <citation type="submission" date="2019-06" db="EMBL/GenBank/DDBJ databases">
        <authorList>
            <person name="Livingstone P."/>
            <person name="Whitworth D."/>
        </authorList>
    </citation>
    <scope>NUCLEOTIDE SEQUENCE [LARGE SCALE GENOMIC DNA]</scope>
    <source>
        <strain evidence="1 2">AM401</strain>
    </source>
</reference>
<dbReference type="AlphaFoldDB" id="A0A540WIC2"/>
<accession>A0A540WIC2</accession>
<dbReference type="OrthoDB" id="5431394at2"/>
<keyword evidence="2" id="KW-1185">Reference proteome</keyword>
<gene>
    <name evidence="1" type="ORF">FJV41_48220</name>
</gene>
<dbReference type="SUPFAM" id="SSF103642">
    <property type="entry name" value="Sec-C motif"/>
    <property type="match status" value="1"/>
</dbReference>
<dbReference type="EMBL" id="VIFM01000458">
    <property type="protein sequence ID" value="TQF08758.1"/>
    <property type="molecule type" value="Genomic_DNA"/>
</dbReference>
<comment type="caution">
    <text evidence="1">The sequence shown here is derived from an EMBL/GenBank/DDBJ whole genome shotgun (WGS) entry which is preliminary data.</text>
</comment>
<protein>
    <submittedName>
        <fullName evidence="1">SEC-C domain-containing protein</fullName>
    </submittedName>
</protein>
<dbReference type="Proteomes" id="UP000315369">
    <property type="component" value="Unassembled WGS sequence"/>
</dbReference>
<dbReference type="Gene3D" id="3.10.450.50">
    <property type="match status" value="1"/>
</dbReference>
<evidence type="ECO:0000313" key="1">
    <source>
        <dbReference type="EMBL" id="TQF08758.1"/>
    </source>
</evidence>
<sequence>MSQKKLSRNARCPCGTGLKYKSCCYSKGFHYVVDDSGNVSRSVPLNEEAVALLEQQRERFIAKHGRPPGPNDPIFDPEDMADEDIRTAEMVAAMARADIHPALIHAYQKTGLLLTEENRHLMPTSHVEEFENAVDEYYALHPEEDEGLDS</sequence>